<evidence type="ECO:0000256" key="2">
    <source>
        <dbReference type="SAM" id="Phobius"/>
    </source>
</evidence>
<name>A0ABW4ZNJ0_9SPHI</name>
<keyword evidence="4" id="KW-0255">Endonuclease</keyword>
<dbReference type="Pfam" id="PF03372">
    <property type="entry name" value="Exo_endo_phos"/>
    <property type="match status" value="1"/>
</dbReference>
<sequence length="354" mass="41060">MAELKVVVEALSCLFILMSLIPLVRNDYWAFRVFEYPRFQKLLICITLFFCILFFIVISPETSLYIVAGLLFANICYLFYQVYPFTGLSNKELKRAGENFPEQCIALMTGNVFQYNKQSQAYLTNIYRADPDVVLLLETDSWWERETAELEKCYPYHVKVPQENTYGMLLYSKYELLDFEVKFLVENEIPSIHTKAVLPCGQKIQLYCVHPTPPVPQENPRSTERDKELLLIADKAKDNELPVIVMGDLNDVAWSYTTSLFCKVSGLLDPRKGRGFFNTFHAQHIFLRFPLDHVFCSTDFKLVDITKLDAAGSDHFPMYVKLQYEKVASHEQKEPEADEDEKKLAEEKKLKKTA</sequence>
<organism evidence="4 5">
    <name type="scientific">Paradesertivirga mongoliensis</name>
    <dbReference type="NCBI Taxonomy" id="2100740"/>
    <lineage>
        <taxon>Bacteria</taxon>
        <taxon>Pseudomonadati</taxon>
        <taxon>Bacteroidota</taxon>
        <taxon>Sphingobacteriia</taxon>
        <taxon>Sphingobacteriales</taxon>
        <taxon>Sphingobacteriaceae</taxon>
        <taxon>Paradesertivirga</taxon>
    </lineage>
</organism>
<keyword evidence="2" id="KW-1133">Transmembrane helix</keyword>
<dbReference type="Gene3D" id="3.60.10.10">
    <property type="entry name" value="Endonuclease/exonuclease/phosphatase"/>
    <property type="match status" value="1"/>
</dbReference>
<proteinExistence type="predicted"/>
<dbReference type="InterPro" id="IPR036691">
    <property type="entry name" value="Endo/exonu/phosph_ase_sf"/>
</dbReference>
<evidence type="ECO:0000259" key="3">
    <source>
        <dbReference type="Pfam" id="PF03372"/>
    </source>
</evidence>
<feature type="region of interest" description="Disordered" evidence="1">
    <location>
        <begin position="330"/>
        <end position="354"/>
    </location>
</feature>
<evidence type="ECO:0000313" key="5">
    <source>
        <dbReference type="Proteomes" id="UP001597387"/>
    </source>
</evidence>
<feature type="transmembrane region" description="Helical" evidence="2">
    <location>
        <begin position="36"/>
        <end position="58"/>
    </location>
</feature>
<keyword evidence="4" id="KW-0378">Hydrolase</keyword>
<evidence type="ECO:0000313" key="4">
    <source>
        <dbReference type="EMBL" id="MFD2163454.1"/>
    </source>
</evidence>
<feature type="transmembrane region" description="Helical" evidence="2">
    <location>
        <begin position="64"/>
        <end position="85"/>
    </location>
</feature>
<evidence type="ECO:0000256" key="1">
    <source>
        <dbReference type="SAM" id="MobiDB-lite"/>
    </source>
</evidence>
<gene>
    <name evidence="4" type="ORF">ACFSJU_13685</name>
</gene>
<dbReference type="GO" id="GO:0004519">
    <property type="term" value="F:endonuclease activity"/>
    <property type="evidence" value="ECO:0007669"/>
    <property type="project" value="UniProtKB-KW"/>
</dbReference>
<dbReference type="EMBL" id="JBHUHZ010000002">
    <property type="protein sequence ID" value="MFD2163454.1"/>
    <property type="molecule type" value="Genomic_DNA"/>
</dbReference>
<dbReference type="Proteomes" id="UP001597387">
    <property type="component" value="Unassembled WGS sequence"/>
</dbReference>
<accession>A0ABW4ZNJ0</accession>
<dbReference type="InterPro" id="IPR005135">
    <property type="entry name" value="Endo/exonuclease/phosphatase"/>
</dbReference>
<keyword evidence="4" id="KW-0540">Nuclease</keyword>
<comment type="caution">
    <text evidence="4">The sequence shown here is derived from an EMBL/GenBank/DDBJ whole genome shotgun (WGS) entry which is preliminary data.</text>
</comment>
<keyword evidence="5" id="KW-1185">Reference proteome</keyword>
<feature type="domain" description="Endonuclease/exonuclease/phosphatase" evidence="3">
    <location>
        <begin position="113"/>
        <end position="315"/>
    </location>
</feature>
<dbReference type="SUPFAM" id="SSF56219">
    <property type="entry name" value="DNase I-like"/>
    <property type="match status" value="1"/>
</dbReference>
<feature type="transmembrane region" description="Helical" evidence="2">
    <location>
        <begin position="6"/>
        <end position="24"/>
    </location>
</feature>
<reference evidence="5" key="1">
    <citation type="journal article" date="2019" name="Int. J. Syst. Evol. Microbiol.">
        <title>The Global Catalogue of Microorganisms (GCM) 10K type strain sequencing project: providing services to taxonomists for standard genome sequencing and annotation.</title>
        <authorList>
            <consortium name="The Broad Institute Genomics Platform"/>
            <consortium name="The Broad Institute Genome Sequencing Center for Infectious Disease"/>
            <person name="Wu L."/>
            <person name="Ma J."/>
        </authorList>
    </citation>
    <scope>NUCLEOTIDE SEQUENCE [LARGE SCALE GENOMIC DNA]</scope>
    <source>
        <strain evidence="5">KCTC 42217</strain>
    </source>
</reference>
<protein>
    <submittedName>
        <fullName evidence="4">Endonuclease/exonuclease/phosphatase family protein</fullName>
    </submittedName>
</protein>
<keyword evidence="2" id="KW-0812">Transmembrane</keyword>
<dbReference type="RefSeq" id="WP_255900843.1">
    <property type="nucleotide sequence ID" value="NZ_JAFMZO010000002.1"/>
</dbReference>
<keyword evidence="2" id="KW-0472">Membrane</keyword>